<proteinExistence type="predicted"/>
<evidence type="ECO:0000256" key="1">
    <source>
        <dbReference type="SAM" id="MobiDB-lite"/>
    </source>
</evidence>
<keyword evidence="2" id="KW-0812">Transmembrane</keyword>
<feature type="region of interest" description="Disordered" evidence="1">
    <location>
        <begin position="71"/>
        <end position="107"/>
    </location>
</feature>
<organism evidence="3 4">
    <name type="scientific">Rhododendron simsii</name>
    <name type="common">Sims's rhododendron</name>
    <dbReference type="NCBI Taxonomy" id="118357"/>
    <lineage>
        <taxon>Eukaryota</taxon>
        <taxon>Viridiplantae</taxon>
        <taxon>Streptophyta</taxon>
        <taxon>Embryophyta</taxon>
        <taxon>Tracheophyta</taxon>
        <taxon>Spermatophyta</taxon>
        <taxon>Magnoliopsida</taxon>
        <taxon>eudicotyledons</taxon>
        <taxon>Gunneridae</taxon>
        <taxon>Pentapetalae</taxon>
        <taxon>asterids</taxon>
        <taxon>Ericales</taxon>
        <taxon>Ericaceae</taxon>
        <taxon>Ericoideae</taxon>
        <taxon>Rhodoreae</taxon>
        <taxon>Rhododendron</taxon>
    </lineage>
</organism>
<evidence type="ECO:0000256" key="2">
    <source>
        <dbReference type="SAM" id="Phobius"/>
    </source>
</evidence>
<dbReference type="EMBL" id="WJXA01000008">
    <property type="protein sequence ID" value="KAF7134423.1"/>
    <property type="molecule type" value="Genomic_DNA"/>
</dbReference>
<feature type="transmembrane region" description="Helical" evidence="2">
    <location>
        <begin position="162"/>
        <end position="183"/>
    </location>
</feature>
<dbReference type="PANTHER" id="PTHR37206">
    <property type="entry name" value="TRANSMEMBRANE PROTEIN"/>
    <property type="match status" value="1"/>
</dbReference>
<name>A0A834LFE5_RHOSS</name>
<feature type="compositionally biased region" description="Polar residues" evidence="1">
    <location>
        <begin position="91"/>
        <end position="107"/>
    </location>
</feature>
<dbReference type="Proteomes" id="UP000626092">
    <property type="component" value="Unassembled WGS sequence"/>
</dbReference>
<dbReference type="AlphaFoldDB" id="A0A834LFE5"/>
<evidence type="ECO:0000313" key="3">
    <source>
        <dbReference type="EMBL" id="KAF7134423.1"/>
    </source>
</evidence>
<dbReference type="PANTHER" id="PTHR37206:SF1">
    <property type="entry name" value="TRANSMEMBRANE PROTEIN"/>
    <property type="match status" value="1"/>
</dbReference>
<sequence>MEEEEQQEEEQQESEAKRFWDPIHSPRHLSSSLQTHHRSLSDSHTQFKSCSISPTKHTHFTSDVVFPPINHEGLHLSSPHKPSPSLPNHPDNNTNQQVSNSPCSSGEENGLLWFPQRAAGTGSGGGGEVARWVGVGFELLRSRVTCIASSLCNFAGFGGVNWSVGCAARVVAAVLVWWLFAVVRRRRRDSRVRRESRDQMIRVIKEKDEKISQLLHQIAQMNQLLLALHGGPLPGTGGVTK</sequence>
<comment type="caution">
    <text evidence="3">The sequence shown here is derived from an EMBL/GenBank/DDBJ whole genome shotgun (WGS) entry which is preliminary data.</text>
</comment>
<evidence type="ECO:0000313" key="4">
    <source>
        <dbReference type="Proteomes" id="UP000626092"/>
    </source>
</evidence>
<feature type="compositionally biased region" description="Acidic residues" evidence="1">
    <location>
        <begin position="1"/>
        <end position="13"/>
    </location>
</feature>
<protein>
    <submittedName>
        <fullName evidence="3">Uncharacterized protein</fullName>
    </submittedName>
</protein>
<keyword evidence="2" id="KW-1133">Transmembrane helix</keyword>
<gene>
    <name evidence="3" type="ORF">RHSIM_Rhsim08G0152100</name>
</gene>
<reference evidence="3" key="1">
    <citation type="submission" date="2019-11" db="EMBL/GenBank/DDBJ databases">
        <authorList>
            <person name="Liu Y."/>
            <person name="Hou J."/>
            <person name="Li T.-Q."/>
            <person name="Guan C.-H."/>
            <person name="Wu X."/>
            <person name="Wu H.-Z."/>
            <person name="Ling F."/>
            <person name="Zhang R."/>
            <person name="Shi X.-G."/>
            <person name="Ren J.-P."/>
            <person name="Chen E.-F."/>
            <person name="Sun J.-M."/>
        </authorList>
    </citation>
    <scope>NUCLEOTIDE SEQUENCE</scope>
    <source>
        <strain evidence="3">Adult_tree_wgs_1</strain>
        <tissue evidence="3">Leaves</tissue>
    </source>
</reference>
<accession>A0A834LFE5</accession>
<dbReference type="OrthoDB" id="1087988at2759"/>
<keyword evidence="2" id="KW-0472">Membrane</keyword>
<feature type="region of interest" description="Disordered" evidence="1">
    <location>
        <begin position="1"/>
        <end position="40"/>
    </location>
</feature>
<keyword evidence="4" id="KW-1185">Reference proteome</keyword>